<sequence>MMEKEYFVQQAAFLDDYKKEAKDETINVDQLADQVINQLNETQEDYYLMSGEVAKDGNSHRFPFSRRVYSDENDGTINTEYTYEGEPYVLQTEEDK</sequence>
<evidence type="ECO:0000313" key="2">
    <source>
        <dbReference type="Proteomes" id="UP000352698"/>
    </source>
</evidence>
<dbReference type="InterPro" id="IPR046004">
    <property type="entry name" value="DUF5960"/>
</dbReference>
<comment type="caution">
    <text evidence="1">The sequence shown here is derived from an EMBL/GenBank/DDBJ whole genome shotgun (WGS) entry which is preliminary data.</text>
</comment>
<dbReference type="Proteomes" id="UP000352698">
    <property type="component" value="Unassembled WGS sequence"/>
</dbReference>
<accession>A0A7Z9ATY9</accession>
<organism evidence="1 2">
    <name type="scientific">Enterococcus hirae</name>
    <dbReference type="NCBI Taxonomy" id="1354"/>
    <lineage>
        <taxon>Bacteria</taxon>
        <taxon>Bacillati</taxon>
        <taxon>Bacillota</taxon>
        <taxon>Bacilli</taxon>
        <taxon>Lactobacillales</taxon>
        <taxon>Enterococcaceae</taxon>
        <taxon>Enterococcus</taxon>
    </lineage>
</organism>
<dbReference type="EMBL" id="CABEEP010000001">
    <property type="protein sequence ID" value="VTQ63739.1"/>
    <property type="molecule type" value="Genomic_DNA"/>
</dbReference>
<protein>
    <submittedName>
        <fullName evidence="1">Uncharacterized protein</fullName>
    </submittedName>
</protein>
<proteinExistence type="predicted"/>
<gene>
    <name evidence="1" type="ORF">NCTC12204_01329</name>
</gene>
<reference evidence="1 2" key="1">
    <citation type="submission" date="2019-05" db="EMBL/GenBank/DDBJ databases">
        <authorList>
            <consortium name="Pathogen Informatics"/>
        </authorList>
    </citation>
    <scope>NUCLEOTIDE SEQUENCE [LARGE SCALE GENOMIC DNA]</scope>
    <source>
        <strain evidence="1 2">NCTC12204</strain>
    </source>
</reference>
<dbReference type="Pfam" id="PF19385">
    <property type="entry name" value="DUF5960"/>
    <property type="match status" value="1"/>
</dbReference>
<name>A0A7Z9ATY9_ENTHR</name>
<dbReference type="AlphaFoldDB" id="A0A7Z9ATY9"/>
<evidence type="ECO:0000313" key="1">
    <source>
        <dbReference type="EMBL" id="VTQ63739.1"/>
    </source>
</evidence>